<reference evidence="3 4" key="1">
    <citation type="submission" date="2016-03" db="EMBL/GenBank/DDBJ databases">
        <title>EvidentialGene: Evidence-directed Construction of Genes on Genomes.</title>
        <authorList>
            <person name="Gilbert D.G."/>
            <person name="Choi J.-H."/>
            <person name="Mockaitis K."/>
            <person name="Colbourne J."/>
            <person name="Pfrender M."/>
        </authorList>
    </citation>
    <scope>NUCLEOTIDE SEQUENCE [LARGE SCALE GENOMIC DNA]</scope>
    <source>
        <strain evidence="3 4">Xinb3</strain>
        <tissue evidence="3">Complete organism</tissue>
    </source>
</reference>
<dbReference type="EMBL" id="LRGB01003257">
    <property type="protein sequence ID" value="KZS03561.1"/>
    <property type="molecule type" value="Genomic_DNA"/>
</dbReference>
<evidence type="ECO:0000259" key="2">
    <source>
        <dbReference type="Pfam" id="PF01423"/>
    </source>
</evidence>
<comment type="caution">
    <text evidence="3">The sequence shown here is derived from an EMBL/GenBank/DDBJ whole genome shotgun (WGS) entry which is preliminary data.</text>
</comment>
<proteinExistence type="predicted"/>
<dbReference type="InterPro" id="IPR010920">
    <property type="entry name" value="LSM_dom_sf"/>
</dbReference>
<dbReference type="AlphaFoldDB" id="A0A164KV89"/>
<dbReference type="Gene3D" id="2.30.30.100">
    <property type="match status" value="1"/>
</dbReference>
<gene>
    <name evidence="3" type="ORF">APZ42_033743</name>
</gene>
<dbReference type="SUPFAM" id="SSF50182">
    <property type="entry name" value="Sm-like ribonucleoproteins"/>
    <property type="match status" value="1"/>
</dbReference>
<dbReference type="Proteomes" id="UP000076858">
    <property type="component" value="Unassembled WGS sequence"/>
</dbReference>
<dbReference type="OrthoDB" id="6337293at2759"/>
<sequence length="150" mass="16976">MTSLSTARDRYNAANSLLCLLQALEGRVTVIELQNEIAVKGLISQVDGFMNVSLHDATVQGNDDMHYHFEEFFVKARNIRYVQIPEDIDITEAIKNQIEGKPKPNKTDMSDTTKAKLARKRQKETLKFIQQQQQAEAKESEPQPPGTSQD</sequence>
<feature type="compositionally biased region" description="Basic and acidic residues" evidence="1">
    <location>
        <begin position="98"/>
        <end position="114"/>
    </location>
</feature>
<name>A0A164KV89_9CRUS</name>
<accession>A0A164KV89</accession>
<feature type="region of interest" description="Disordered" evidence="1">
    <location>
        <begin position="95"/>
        <end position="150"/>
    </location>
</feature>
<keyword evidence="4" id="KW-1185">Reference proteome</keyword>
<dbReference type="STRING" id="35525.A0A164KV89"/>
<dbReference type="PANTHER" id="PTHR21196:SF1">
    <property type="entry name" value="U7 SNRNA-ASSOCIATED SM-LIKE PROTEIN LSM10"/>
    <property type="match status" value="1"/>
</dbReference>
<dbReference type="Pfam" id="PF01423">
    <property type="entry name" value="LSM"/>
    <property type="match status" value="1"/>
</dbReference>
<dbReference type="GO" id="GO:0006398">
    <property type="term" value="P:mRNA 3'-end processing by stem-loop binding and cleavage"/>
    <property type="evidence" value="ECO:0007669"/>
    <property type="project" value="TreeGrafter"/>
</dbReference>
<dbReference type="CDD" id="cd01733">
    <property type="entry name" value="LSm10"/>
    <property type="match status" value="1"/>
</dbReference>
<dbReference type="GO" id="GO:0016604">
    <property type="term" value="C:nuclear body"/>
    <property type="evidence" value="ECO:0007669"/>
    <property type="project" value="TreeGrafter"/>
</dbReference>
<organism evidence="3 4">
    <name type="scientific">Daphnia magna</name>
    <dbReference type="NCBI Taxonomy" id="35525"/>
    <lineage>
        <taxon>Eukaryota</taxon>
        <taxon>Metazoa</taxon>
        <taxon>Ecdysozoa</taxon>
        <taxon>Arthropoda</taxon>
        <taxon>Crustacea</taxon>
        <taxon>Branchiopoda</taxon>
        <taxon>Diplostraca</taxon>
        <taxon>Cladocera</taxon>
        <taxon>Anomopoda</taxon>
        <taxon>Daphniidae</taxon>
        <taxon>Daphnia</taxon>
    </lineage>
</organism>
<dbReference type="InterPro" id="IPR001163">
    <property type="entry name" value="Sm_dom_euk/arc"/>
</dbReference>
<evidence type="ECO:0000256" key="1">
    <source>
        <dbReference type="SAM" id="MobiDB-lite"/>
    </source>
</evidence>
<dbReference type="InterPro" id="IPR052840">
    <property type="entry name" value="U7_snRNA_Sm-like"/>
</dbReference>
<evidence type="ECO:0000313" key="4">
    <source>
        <dbReference type="Proteomes" id="UP000076858"/>
    </source>
</evidence>
<dbReference type="PANTHER" id="PTHR21196">
    <property type="entry name" value="U7 SNRNA-ASSOCIATED SM-LIKE PROTEIN LSM10"/>
    <property type="match status" value="1"/>
</dbReference>
<evidence type="ECO:0000313" key="3">
    <source>
        <dbReference type="EMBL" id="KZS03561.1"/>
    </source>
</evidence>
<dbReference type="GO" id="GO:0071209">
    <property type="term" value="F:U7 snRNA binding"/>
    <property type="evidence" value="ECO:0007669"/>
    <property type="project" value="TreeGrafter"/>
</dbReference>
<dbReference type="GO" id="GO:0071208">
    <property type="term" value="F:histone pre-mRNA DCP binding"/>
    <property type="evidence" value="ECO:0007669"/>
    <property type="project" value="TreeGrafter"/>
</dbReference>
<protein>
    <submittedName>
        <fullName evidence="3">Lsm10</fullName>
    </submittedName>
</protein>
<dbReference type="GO" id="GO:0071254">
    <property type="term" value="C:cytoplasmic U snRNP body"/>
    <property type="evidence" value="ECO:0007669"/>
    <property type="project" value="TreeGrafter"/>
</dbReference>
<feature type="domain" description="Sm" evidence="2">
    <location>
        <begin position="20"/>
        <end position="83"/>
    </location>
</feature>